<evidence type="ECO:0000256" key="4">
    <source>
        <dbReference type="ARBA" id="ARBA00022729"/>
    </source>
</evidence>
<comment type="caution">
    <text evidence="8">The sequence shown here is derived from an EMBL/GenBank/DDBJ whole genome shotgun (WGS) entry which is preliminary data.</text>
</comment>
<proteinExistence type="inferred from homology"/>
<dbReference type="SUPFAM" id="SSF53807">
    <property type="entry name" value="Helical backbone' metal receptor"/>
    <property type="match status" value="1"/>
</dbReference>
<dbReference type="EMBL" id="LSRF01000001">
    <property type="protein sequence ID" value="KXP14585.1"/>
    <property type="molecule type" value="Genomic_DNA"/>
</dbReference>
<dbReference type="Gene3D" id="3.40.50.1980">
    <property type="entry name" value="Nitrogenase molybdenum iron protein domain"/>
    <property type="match status" value="2"/>
</dbReference>
<dbReference type="Proteomes" id="UP000070409">
    <property type="component" value="Unassembled WGS sequence"/>
</dbReference>
<gene>
    <name evidence="8" type="ORF">AXK60_01390</name>
    <name evidence="7" type="ORF">AXK61_08820</name>
</gene>
<dbReference type="OrthoDB" id="9793175at2"/>
<name>A0A138AVW7_9ACTN</name>
<dbReference type="RefSeq" id="WP_068569199.1">
    <property type="nucleotide sequence ID" value="NZ_LSRE01000049.1"/>
</dbReference>
<reference evidence="8" key="3">
    <citation type="submission" date="2016-02" db="EMBL/GenBank/DDBJ databases">
        <authorList>
            <person name="Teng J.L."/>
            <person name="Yang Y."/>
            <person name="Huang Y."/>
            <person name="Guo F."/>
            <person name="Wei W."/>
            <person name="Chen J.H."/>
            <person name="Wong S.Y."/>
            <person name="Lau S.K."/>
            <person name="Woo P.C."/>
        </authorList>
    </citation>
    <scope>NUCLEOTIDE SEQUENCE</scope>
    <source>
        <strain evidence="8">JCM 15929</strain>
    </source>
</reference>
<reference evidence="7 10" key="1">
    <citation type="submission" date="2016-02" db="EMBL/GenBank/DDBJ databases">
        <authorList>
            <person name="Teng J.L."/>
            <person name="Tang Y."/>
            <person name="Huang Y."/>
            <person name="Guo F."/>
            <person name="Wei W."/>
            <person name="Chen J.H."/>
            <person name="Wong S.Y."/>
            <person name="Lau S.K."/>
            <person name="Woo P.C."/>
        </authorList>
    </citation>
    <scope>NUCLEOTIDE SEQUENCE [LARGE SCALE GENOMIC DNA]</scope>
    <source>
        <strain evidence="7 10">JCM 13375</strain>
    </source>
</reference>
<evidence type="ECO:0000313" key="7">
    <source>
        <dbReference type="EMBL" id="KXO89532.1"/>
    </source>
</evidence>
<organism evidence="8 9">
    <name type="scientific">Tsukamurella pseudospumae</name>
    <dbReference type="NCBI Taxonomy" id="239498"/>
    <lineage>
        <taxon>Bacteria</taxon>
        <taxon>Bacillati</taxon>
        <taxon>Actinomycetota</taxon>
        <taxon>Actinomycetes</taxon>
        <taxon>Mycobacteriales</taxon>
        <taxon>Tsukamurellaceae</taxon>
        <taxon>Tsukamurella</taxon>
    </lineage>
</organism>
<dbReference type="STRING" id="239498.AXK60_01390"/>
<dbReference type="InterPro" id="IPR051313">
    <property type="entry name" value="Bact_iron-sidero_bind"/>
</dbReference>
<comment type="similarity">
    <text evidence="2">Belongs to the bacterial solute-binding protein 8 family.</text>
</comment>
<dbReference type="PANTHER" id="PTHR30532:SF28">
    <property type="entry name" value="PETROBACTIN-BINDING PROTEIN YCLQ"/>
    <property type="match status" value="1"/>
</dbReference>
<feature type="chain" id="PRO_5039294732" evidence="5">
    <location>
        <begin position="24"/>
        <end position="331"/>
    </location>
</feature>
<dbReference type="AlphaFoldDB" id="A0A138AVW7"/>
<dbReference type="GO" id="GO:1901678">
    <property type="term" value="P:iron coordination entity transport"/>
    <property type="evidence" value="ECO:0007669"/>
    <property type="project" value="UniProtKB-ARBA"/>
</dbReference>
<sequence length="331" mass="35272">MFTRSRKAAPVAAALMAASLVFAGCSTTSADDDKPAASGEKITVSTNKGDVQVPKNPKRVVVLDNTSAETVKALGITPVAIPKGLFAKSVLGDWISNQDVKDTGTHAEPKFDVIEDVKPDLIIGGYRFAKSEGDIKKIAEKTGAAFIDIAAEDGAPKGRVETMRSSTITLGKIFGKDEQAQQIVADFDKNLEAAKAQATGQSVFLSIVNGGKIDNGAKRMQPFIAPLNLKDVFAGQAGDHHQNSGLTPEAIAQANPQWVIVMDRDAAVPPTDGSKPQTAAETFKAQQAFAGVEFQQKDRIFYLDNDFYLREGIQNYGENYAALAKAIAAKK</sequence>
<dbReference type="PROSITE" id="PS51257">
    <property type="entry name" value="PROKAR_LIPOPROTEIN"/>
    <property type="match status" value="1"/>
</dbReference>
<feature type="domain" description="Fe/B12 periplasmic-binding" evidence="6">
    <location>
        <begin position="59"/>
        <end position="331"/>
    </location>
</feature>
<dbReference type="Proteomes" id="UP000070258">
    <property type="component" value="Unassembled WGS sequence"/>
</dbReference>
<dbReference type="EMBL" id="LSRE01000049">
    <property type="protein sequence ID" value="KXO89532.1"/>
    <property type="molecule type" value="Genomic_DNA"/>
</dbReference>
<keyword evidence="3" id="KW-0813">Transport</keyword>
<dbReference type="Pfam" id="PF01497">
    <property type="entry name" value="Peripla_BP_2"/>
    <property type="match status" value="1"/>
</dbReference>
<comment type="subcellular location">
    <subcellularLocation>
        <location evidence="1">Cell envelope</location>
    </subcellularLocation>
</comment>
<evidence type="ECO:0000313" key="9">
    <source>
        <dbReference type="Proteomes" id="UP000070258"/>
    </source>
</evidence>
<dbReference type="PANTHER" id="PTHR30532">
    <property type="entry name" value="IRON III DICITRATE-BINDING PERIPLASMIC PROTEIN"/>
    <property type="match status" value="1"/>
</dbReference>
<keyword evidence="10" id="KW-1185">Reference proteome</keyword>
<feature type="signal peptide" evidence="5">
    <location>
        <begin position="1"/>
        <end position="23"/>
    </location>
</feature>
<evidence type="ECO:0000313" key="10">
    <source>
        <dbReference type="Proteomes" id="UP000070409"/>
    </source>
</evidence>
<evidence type="ECO:0000259" key="6">
    <source>
        <dbReference type="PROSITE" id="PS50983"/>
    </source>
</evidence>
<dbReference type="PROSITE" id="PS50983">
    <property type="entry name" value="FE_B12_PBP"/>
    <property type="match status" value="1"/>
</dbReference>
<evidence type="ECO:0000256" key="5">
    <source>
        <dbReference type="SAM" id="SignalP"/>
    </source>
</evidence>
<evidence type="ECO:0000256" key="1">
    <source>
        <dbReference type="ARBA" id="ARBA00004196"/>
    </source>
</evidence>
<protein>
    <submittedName>
        <fullName evidence="8">ABC transporter substrate-binding protein</fullName>
    </submittedName>
</protein>
<evidence type="ECO:0000256" key="3">
    <source>
        <dbReference type="ARBA" id="ARBA00022448"/>
    </source>
</evidence>
<evidence type="ECO:0000313" key="8">
    <source>
        <dbReference type="EMBL" id="KXP14585.1"/>
    </source>
</evidence>
<dbReference type="GO" id="GO:0030288">
    <property type="term" value="C:outer membrane-bounded periplasmic space"/>
    <property type="evidence" value="ECO:0007669"/>
    <property type="project" value="TreeGrafter"/>
</dbReference>
<evidence type="ECO:0000256" key="2">
    <source>
        <dbReference type="ARBA" id="ARBA00008814"/>
    </source>
</evidence>
<accession>A0A138AVW7</accession>
<dbReference type="InterPro" id="IPR002491">
    <property type="entry name" value="ABC_transptr_periplasmic_BD"/>
</dbReference>
<keyword evidence="4 5" id="KW-0732">Signal</keyword>
<reference evidence="9" key="2">
    <citation type="submission" date="2016-02" db="EMBL/GenBank/DDBJ databases">
        <authorList>
            <person name="Wen L."/>
            <person name="He K."/>
            <person name="Yang H."/>
        </authorList>
    </citation>
    <scope>NUCLEOTIDE SEQUENCE [LARGE SCALE GENOMIC DNA]</scope>
    <source>
        <strain evidence="9">JCM 15929</strain>
    </source>
</reference>